<accession>A0A382BTE0</accession>
<gene>
    <name evidence="1" type="ORF">METZ01_LOCUS169768</name>
</gene>
<dbReference type="AlphaFoldDB" id="A0A382BTE0"/>
<protein>
    <submittedName>
        <fullName evidence="1">Uncharacterized protein</fullName>
    </submittedName>
</protein>
<name>A0A382BTE0_9ZZZZ</name>
<reference evidence="1" key="1">
    <citation type="submission" date="2018-05" db="EMBL/GenBank/DDBJ databases">
        <authorList>
            <person name="Lanie J.A."/>
            <person name="Ng W.-L."/>
            <person name="Kazmierczak K.M."/>
            <person name="Andrzejewski T.M."/>
            <person name="Davidsen T.M."/>
            <person name="Wayne K.J."/>
            <person name="Tettelin H."/>
            <person name="Glass J.I."/>
            <person name="Rusch D."/>
            <person name="Podicherti R."/>
            <person name="Tsui H.-C.T."/>
            <person name="Winkler M.E."/>
        </authorList>
    </citation>
    <scope>NUCLEOTIDE SEQUENCE</scope>
</reference>
<organism evidence="1">
    <name type="scientific">marine metagenome</name>
    <dbReference type="NCBI Taxonomy" id="408172"/>
    <lineage>
        <taxon>unclassified sequences</taxon>
        <taxon>metagenomes</taxon>
        <taxon>ecological metagenomes</taxon>
    </lineage>
</organism>
<sequence>MTTETVDLHCSVDVTALAELSRCVDRQIISVISTNGVALNAPDEAVSLGPNAQMYRDLSVMQQIFKMIATHDLIRFNTRLTFAAWVIRQTDIGTRTWPGH</sequence>
<dbReference type="EMBL" id="UINC01031216">
    <property type="protein sequence ID" value="SVB16914.1"/>
    <property type="molecule type" value="Genomic_DNA"/>
</dbReference>
<proteinExistence type="predicted"/>
<evidence type="ECO:0000313" key="1">
    <source>
        <dbReference type="EMBL" id="SVB16914.1"/>
    </source>
</evidence>